<dbReference type="Pfam" id="PF01261">
    <property type="entry name" value="AP_endonuc_2"/>
    <property type="match status" value="1"/>
</dbReference>
<dbReference type="InterPro" id="IPR050312">
    <property type="entry name" value="IolE/XylAMocC-like"/>
</dbReference>
<keyword evidence="2" id="KW-0413">Isomerase</keyword>
<dbReference type="EMBL" id="CP102453">
    <property type="protein sequence ID" value="UUX34107.1"/>
    <property type="molecule type" value="Genomic_DNA"/>
</dbReference>
<dbReference type="PANTHER" id="PTHR12110:SF21">
    <property type="entry name" value="XYLOSE ISOMERASE-LIKE TIM BARREL DOMAIN-CONTAINING PROTEIN"/>
    <property type="match status" value="1"/>
</dbReference>
<sequence>MKIAMFNAHINDAVRQSGKSRRDILAMLRAKGVTALEYGIQELEDLEAVKAELAEFDLAICSIYEHCHFEEGGLVNLRIVDVAEELGVDKLLIVPGFLQDGISKELVLENCVQGLRDLINDAQDKEITITIEPFDSEDSVMPDVESLLFFGNQLAELAYTFDTGNFIYSGEDVLLAFDQLSQRIVHVHMKDRTDQAIQGANPTILPNGQKLYATAVGHGIMPMATIIKKLKEMNYQGYLTVEHFDAGDYLQTMLDSVDWLNQELK</sequence>
<proteinExistence type="predicted"/>
<organism evidence="2 3">
    <name type="scientific">Fundicoccus culcitae</name>
    <dbReference type="NCBI Taxonomy" id="2969821"/>
    <lineage>
        <taxon>Bacteria</taxon>
        <taxon>Bacillati</taxon>
        <taxon>Bacillota</taxon>
        <taxon>Bacilli</taxon>
        <taxon>Lactobacillales</taxon>
        <taxon>Aerococcaceae</taxon>
        <taxon>Fundicoccus</taxon>
    </lineage>
</organism>
<protein>
    <submittedName>
        <fullName evidence="2">Sugar phosphate isomerase/epimerase</fullName>
    </submittedName>
</protein>
<dbReference type="SUPFAM" id="SSF51658">
    <property type="entry name" value="Xylose isomerase-like"/>
    <property type="match status" value="1"/>
</dbReference>
<dbReference type="InterPro" id="IPR036237">
    <property type="entry name" value="Xyl_isomerase-like_sf"/>
</dbReference>
<dbReference type="GO" id="GO:0016853">
    <property type="term" value="F:isomerase activity"/>
    <property type="evidence" value="ECO:0007669"/>
    <property type="project" value="UniProtKB-KW"/>
</dbReference>
<dbReference type="PANTHER" id="PTHR12110">
    <property type="entry name" value="HYDROXYPYRUVATE ISOMERASE"/>
    <property type="match status" value="1"/>
</dbReference>
<keyword evidence="3" id="KW-1185">Reference proteome</keyword>
<accession>A0ABY5P5X1</accession>
<reference evidence="2 3" key="1">
    <citation type="submission" date="2022-08" db="EMBL/GenBank/DDBJ databases">
        <title>Aerococcaceae sp. nov isolated from spoiled eye mask.</title>
        <authorList>
            <person name="Zhou G."/>
            <person name="Xie X.-B."/>
            <person name="Shi Q.-S."/>
            <person name="Wang Y.-S."/>
            <person name="Wen X."/>
            <person name="Peng H."/>
            <person name="Yang X.-J."/>
            <person name="Tao H.-B."/>
            <person name="Huang X.-M."/>
        </authorList>
    </citation>
    <scope>NUCLEOTIDE SEQUENCE [LARGE SCALE GENOMIC DNA]</scope>
    <source>
        <strain evidence="3">DM20194951</strain>
    </source>
</reference>
<dbReference type="InterPro" id="IPR013022">
    <property type="entry name" value="Xyl_isomerase-like_TIM-brl"/>
</dbReference>
<gene>
    <name evidence="2" type="ORF">NRE15_00100</name>
</gene>
<dbReference type="RefSeq" id="WP_313793610.1">
    <property type="nucleotide sequence ID" value="NZ_CP102453.1"/>
</dbReference>
<dbReference type="Gene3D" id="3.20.20.150">
    <property type="entry name" value="Divalent-metal-dependent TIM barrel enzymes"/>
    <property type="match status" value="1"/>
</dbReference>
<evidence type="ECO:0000259" key="1">
    <source>
        <dbReference type="Pfam" id="PF01261"/>
    </source>
</evidence>
<name>A0ABY5P5X1_9LACT</name>
<dbReference type="Proteomes" id="UP001315967">
    <property type="component" value="Chromosome"/>
</dbReference>
<evidence type="ECO:0000313" key="3">
    <source>
        <dbReference type="Proteomes" id="UP001315967"/>
    </source>
</evidence>
<feature type="domain" description="Xylose isomerase-like TIM barrel" evidence="1">
    <location>
        <begin position="44"/>
        <end position="261"/>
    </location>
</feature>
<evidence type="ECO:0000313" key="2">
    <source>
        <dbReference type="EMBL" id="UUX34107.1"/>
    </source>
</evidence>